<dbReference type="RefSeq" id="YP_010097734.1">
    <property type="nucleotide sequence ID" value="NC_055761.1"/>
</dbReference>
<protein>
    <recommendedName>
        <fullName evidence="3">UvsY</fullName>
    </recommendedName>
</protein>
<dbReference type="KEGG" id="vg:65115401"/>
<reference evidence="1" key="1">
    <citation type="submission" date="2018-07" db="EMBL/GenBank/DDBJ databases">
        <title>Complete genome sequence of the cyanophage S-PRM1 isolated from Singapore coastal waters.</title>
        <authorList>
            <person name="Chenard C."/>
            <person name="Kolundzija S."/>
            <person name="Lauro F.M."/>
        </authorList>
    </citation>
    <scope>NUCLEOTIDE SEQUENCE [LARGE SCALE GENOMIC DNA]</scope>
</reference>
<name>A0A346FKL8_9CAUD</name>
<evidence type="ECO:0000313" key="1">
    <source>
        <dbReference type="EMBL" id="AXN58523.1"/>
    </source>
</evidence>
<dbReference type="Proteomes" id="UP000259950">
    <property type="component" value="Segment"/>
</dbReference>
<evidence type="ECO:0000313" key="2">
    <source>
        <dbReference type="Proteomes" id="UP000259950"/>
    </source>
</evidence>
<dbReference type="GeneID" id="65115401"/>
<dbReference type="EMBL" id="MH629685">
    <property type="protein sequence ID" value="AXN58523.1"/>
    <property type="molecule type" value="Genomic_DNA"/>
</dbReference>
<dbReference type="InterPro" id="IPR021289">
    <property type="entry name" value="UvsY"/>
</dbReference>
<keyword evidence="2" id="KW-1185">Reference proteome</keyword>
<dbReference type="Pfam" id="PF11056">
    <property type="entry name" value="UvsY"/>
    <property type="match status" value="1"/>
</dbReference>
<sequence length="144" mass="17314">MNLETIQEMWSKDSIIDPDELHTASLDVPRLHSKYFQLYNDLKLLRARAKKVQQSVYHERHLYYSGKAEPEIYEKDPFPYKVREKDALQRYLDADEKLTTALLKVEYYDVMLDYLTDIIKVVQNRTFQIKNAIDWQKFIRGYDS</sequence>
<evidence type="ECO:0008006" key="3">
    <source>
        <dbReference type="Google" id="ProtNLM"/>
    </source>
</evidence>
<accession>A0A346FKL8</accession>
<organism evidence="1">
    <name type="scientific">Synechococcus virus S-PRM1</name>
    <dbReference type="NCBI Taxonomy" id="2100130"/>
    <lineage>
        <taxon>Viruses</taxon>
        <taxon>Duplodnaviria</taxon>
        <taxon>Heunggongvirae</taxon>
        <taxon>Uroviricota</taxon>
        <taxon>Caudoviricetes</taxon>
        <taxon>Pantevenvirales</taxon>
        <taxon>Kyanoviridae</taxon>
        <taxon>Makelovirus</taxon>
        <taxon>Makelovirus prm1</taxon>
    </lineage>
</organism>
<proteinExistence type="predicted"/>